<keyword evidence="2" id="KW-1185">Reference proteome</keyword>
<dbReference type="EMBL" id="JANBUN010001013">
    <property type="protein sequence ID" value="KAJ2800110.1"/>
    <property type="molecule type" value="Genomic_DNA"/>
</dbReference>
<accession>A0ACC1L3X3</accession>
<evidence type="ECO:0000313" key="2">
    <source>
        <dbReference type="Proteomes" id="UP001140087"/>
    </source>
</evidence>
<proteinExistence type="predicted"/>
<evidence type="ECO:0000313" key="1">
    <source>
        <dbReference type="EMBL" id="KAJ2800110.1"/>
    </source>
</evidence>
<gene>
    <name evidence="1" type="ORF">H4R21_003304</name>
</gene>
<organism evidence="1 2">
    <name type="scientific">Coemansia helicoidea</name>
    <dbReference type="NCBI Taxonomy" id="1286919"/>
    <lineage>
        <taxon>Eukaryota</taxon>
        <taxon>Fungi</taxon>
        <taxon>Fungi incertae sedis</taxon>
        <taxon>Zoopagomycota</taxon>
        <taxon>Kickxellomycotina</taxon>
        <taxon>Kickxellomycetes</taxon>
        <taxon>Kickxellales</taxon>
        <taxon>Kickxellaceae</taxon>
        <taxon>Coemansia</taxon>
    </lineage>
</organism>
<comment type="caution">
    <text evidence="1">The sequence shown here is derived from an EMBL/GenBank/DDBJ whole genome shotgun (WGS) entry which is preliminary data.</text>
</comment>
<dbReference type="Proteomes" id="UP001140087">
    <property type="component" value="Unassembled WGS sequence"/>
</dbReference>
<protein>
    <submittedName>
        <fullName evidence="1">Uncharacterized protein</fullName>
    </submittedName>
</protein>
<reference evidence="1" key="1">
    <citation type="submission" date="2022-07" db="EMBL/GenBank/DDBJ databases">
        <title>Phylogenomic reconstructions and comparative analyses of Kickxellomycotina fungi.</title>
        <authorList>
            <person name="Reynolds N.K."/>
            <person name="Stajich J.E."/>
            <person name="Barry K."/>
            <person name="Grigoriev I.V."/>
            <person name="Crous P."/>
            <person name="Smith M.E."/>
        </authorList>
    </citation>
    <scope>NUCLEOTIDE SEQUENCE</scope>
    <source>
        <strain evidence="1">BCRC 34780</strain>
    </source>
</reference>
<name>A0ACC1L3X3_9FUNG</name>
<sequence length="195" mass="20686">MRASIAGHPAAAAAASDVQSTTRAAIPWASFAHVAVGGTFDHLHTGHKILLTATALAATERVVCGIAVDALLEKKRHRELIEPYRTRELKVLRFLRAVRRDLIVELAPIADRYGPTAVDASIAALVLSQETMPGAEALNTVRAQNNMPPMRMLTIDMLDPLGDGAAAAGSDRLISSSAIRAALAERQRAGSRPIA</sequence>